<evidence type="ECO:0008006" key="3">
    <source>
        <dbReference type="Google" id="ProtNLM"/>
    </source>
</evidence>
<dbReference type="Proteomes" id="UP001596435">
    <property type="component" value="Unassembled WGS sequence"/>
</dbReference>
<dbReference type="EMBL" id="JBHTAJ010000013">
    <property type="protein sequence ID" value="MFC7179749.1"/>
    <property type="molecule type" value="Genomic_DNA"/>
</dbReference>
<accession>A0ABW2FR66</accession>
<organism evidence="1 2">
    <name type="scientific">Kitasatospora paranensis</name>
    <dbReference type="NCBI Taxonomy" id="258053"/>
    <lineage>
        <taxon>Bacteria</taxon>
        <taxon>Bacillati</taxon>
        <taxon>Actinomycetota</taxon>
        <taxon>Actinomycetes</taxon>
        <taxon>Kitasatosporales</taxon>
        <taxon>Streptomycetaceae</taxon>
        <taxon>Kitasatospora</taxon>
    </lineage>
</organism>
<sequence>MDDWNFGAWRDALRDAGPSRAVLVGLAAAERAAGCLQDDRAARFGAEGPAQARELLEACWRGADPQRTSARAEALADWATAYLERSLTEEFHAWGPEDDDEDDGGPLELADFLADAEPAGAVALHLTAAIAVSEAAAACAGGAWDGALRCLQSLADLPGEPQRQQADLALVLAAPDAGLTTAAEALRRRATGDARGHRAHCEALALDAD</sequence>
<evidence type="ECO:0000313" key="2">
    <source>
        <dbReference type="Proteomes" id="UP001596435"/>
    </source>
</evidence>
<name>A0ABW2FR66_9ACTN</name>
<protein>
    <recommendedName>
        <fullName evidence="3">Tetratricopeptide repeat protein</fullName>
    </recommendedName>
</protein>
<comment type="caution">
    <text evidence="1">The sequence shown here is derived from an EMBL/GenBank/DDBJ whole genome shotgun (WGS) entry which is preliminary data.</text>
</comment>
<evidence type="ECO:0000313" key="1">
    <source>
        <dbReference type="EMBL" id="MFC7179749.1"/>
    </source>
</evidence>
<reference evidence="2" key="1">
    <citation type="journal article" date="2019" name="Int. J. Syst. Evol. Microbiol.">
        <title>The Global Catalogue of Microorganisms (GCM) 10K type strain sequencing project: providing services to taxonomists for standard genome sequencing and annotation.</title>
        <authorList>
            <consortium name="The Broad Institute Genomics Platform"/>
            <consortium name="The Broad Institute Genome Sequencing Center for Infectious Disease"/>
            <person name="Wu L."/>
            <person name="Ma J."/>
        </authorList>
    </citation>
    <scope>NUCLEOTIDE SEQUENCE [LARGE SCALE GENOMIC DNA]</scope>
    <source>
        <strain evidence="2">CGMCC 1.12859</strain>
    </source>
</reference>
<dbReference type="RefSeq" id="WP_345709076.1">
    <property type="nucleotide sequence ID" value="NZ_BAABKV010000001.1"/>
</dbReference>
<keyword evidence="2" id="KW-1185">Reference proteome</keyword>
<proteinExistence type="predicted"/>
<gene>
    <name evidence="1" type="ORF">ACFQMG_09250</name>
</gene>